<sequence>MPTTVLDDPLRLACVFSDGSRAAFDLTGLPNPGLVRDLATGLVELIHPHGSVDTAGTVDQYVRGLHRMVRTLSDQGFTGGVGDLRRGQLAQFWMAGPNWLEALTRYLVEGYARSGGRLGEGVLELAAGRHFNIQRNRRPLPPYSEGAWQRLTMACRQQVDDSYAAHRRALASAAGGRHPGTGAWTHQNFCWLLSTLGPLGSSEAAEEIGMSINVFRHRGVIAVFHEAALAMFPHLEVVIAYRLLFGIYSGIVPDGIADLDIGDIDWAGDSTVLLSYIKRRTAAESATLPRPAVRLLEQWLAHSALLRSFVPPDERTTLWLGMSQPGYSRRLDDVNRSAIGRWMRRHGIVGDDGQPMKLHRSRIRTTHHAMRDKKSWTGNARATIDPNHTPAVEGDHYLSATTPGQRHAVETIIADAQHDILRRAHPPAVITEEDAAALAEGYPQLLAVMKLDEGVLAELVGGARDVFTAACADQLAGLHGPAGKPCPARPWVCLLCPLAVFAPRHAVNLLRLKAFFSRQWQQMPAAHFMTVFGPYAARIDQILDRFDPAELAVAAARVTDSDDEIPLRPEERTA</sequence>
<gene>
    <name evidence="1" type="ORF">AWC17_14605</name>
</gene>
<proteinExistence type="predicted"/>
<evidence type="ECO:0008006" key="3">
    <source>
        <dbReference type="Google" id="ProtNLM"/>
    </source>
</evidence>
<dbReference type="Proteomes" id="UP000193781">
    <property type="component" value="Unassembled WGS sequence"/>
</dbReference>
<evidence type="ECO:0000313" key="1">
    <source>
        <dbReference type="EMBL" id="ORW16441.1"/>
    </source>
</evidence>
<name>A0A0F5NHW2_9MYCO</name>
<comment type="caution">
    <text evidence="1">The sequence shown here is derived from an EMBL/GenBank/DDBJ whole genome shotgun (WGS) entry which is preliminary data.</text>
</comment>
<dbReference type="RefSeq" id="WP_007172186.1">
    <property type="nucleotide sequence ID" value="NZ_JACKSS010000159.1"/>
</dbReference>
<accession>A0A0F5NHW2</accession>
<reference evidence="1 2" key="1">
    <citation type="submission" date="2016-01" db="EMBL/GenBank/DDBJ databases">
        <title>The new phylogeny of the genus Mycobacterium.</title>
        <authorList>
            <person name="Tarcisio F."/>
            <person name="Conor M."/>
            <person name="Antonella G."/>
            <person name="Elisabetta G."/>
            <person name="Giulia F.S."/>
            <person name="Sara T."/>
            <person name="Anna F."/>
            <person name="Clotilde B."/>
            <person name="Roberto B."/>
            <person name="Veronica D.S."/>
            <person name="Fabio R."/>
            <person name="Monica P."/>
            <person name="Olivier J."/>
            <person name="Enrico T."/>
            <person name="Nicola S."/>
        </authorList>
    </citation>
    <scope>NUCLEOTIDE SEQUENCE [LARGE SCALE GENOMIC DNA]</scope>
    <source>
        <strain evidence="1 2">DSM 44803</strain>
    </source>
</reference>
<dbReference type="OrthoDB" id="4308266at2"/>
<organism evidence="1 2">
    <name type="scientific">Mycobacterium nebraskense</name>
    <dbReference type="NCBI Taxonomy" id="244292"/>
    <lineage>
        <taxon>Bacteria</taxon>
        <taxon>Bacillati</taxon>
        <taxon>Actinomycetota</taxon>
        <taxon>Actinomycetes</taxon>
        <taxon>Mycobacteriales</taxon>
        <taxon>Mycobacteriaceae</taxon>
        <taxon>Mycobacterium</taxon>
    </lineage>
</organism>
<keyword evidence="2" id="KW-1185">Reference proteome</keyword>
<dbReference type="EMBL" id="LQPH01000161">
    <property type="protein sequence ID" value="ORW16441.1"/>
    <property type="molecule type" value="Genomic_DNA"/>
</dbReference>
<dbReference type="AlphaFoldDB" id="A0A0F5NHW2"/>
<evidence type="ECO:0000313" key="2">
    <source>
        <dbReference type="Proteomes" id="UP000193781"/>
    </source>
</evidence>
<protein>
    <recommendedName>
        <fullName evidence="3">Integrase</fullName>
    </recommendedName>
</protein>
<dbReference type="STRING" id="244292.ABW17_26120"/>